<organism evidence="8 9">
    <name type="scientific">Paenibacillus amylolyticus</name>
    <dbReference type="NCBI Taxonomy" id="1451"/>
    <lineage>
        <taxon>Bacteria</taxon>
        <taxon>Bacillati</taxon>
        <taxon>Bacillota</taxon>
        <taxon>Bacilli</taxon>
        <taxon>Bacillales</taxon>
        <taxon>Paenibacillaceae</taxon>
        <taxon>Paenibacillus</taxon>
    </lineage>
</organism>
<dbReference type="InterPro" id="IPR008928">
    <property type="entry name" value="6-hairpin_glycosidase_sf"/>
</dbReference>
<dbReference type="SUPFAM" id="SSF49265">
    <property type="entry name" value="Fibronectin type III"/>
    <property type="match status" value="1"/>
</dbReference>
<feature type="domain" description="Alpha-L-rhamnosidase six-hairpin glycosidase" evidence="6">
    <location>
        <begin position="423"/>
        <end position="775"/>
    </location>
</feature>
<evidence type="ECO:0000259" key="6">
    <source>
        <dbReference type="Pfam" id="PF17389"/>
    </source>
</evidence>
<dbReference type="Pfam" id="PF08531">
    <property type="entry name" value="Bac_rhamnosid_N"/>
    <property type="match status" value="1"/>
</dbReference>
<feature type="domain" description="Bacterial alpha-L-rhamnosidase N-terminal" evidence="5">
    <location>
        <begin position="145"/>
        <end position="309"/>
    </location>
</feature>
<dbReference type="InterPro" id="IPR012341">
    <property type="entry name" value="6hp_glycosidase-like_sf"/>
</dbReference>
<dbReference type="PANTHER" id="PTHR33307:SF6">
    <property type="entry name" value="ALPHA-RHAMNOSIDASE (EUROFUNG)-RELATED"/>
    <property type="match status" value="1"/>
</dbReference>
<dbReference type="Gene3D" id="1.50.10.10">
    <property type="match status" value="1"/>
</dbReference>
<evidence type="ECO:0000256" key="2">
    <source>
        <dbReference type="ARBA" id="ARBA00012652"/>
    </source>
</evidence>
<dbReference type="InterPro" id="IPR013783">
    <property type="entry name" value="Ig-like_fold"/>
</dbReference>
<evidence type="ECO:0000256" key="1">
    <source>
        <dbReference type="ARBA" id="ARBA00001445"/>
    </source>
</evidence>
<dbReference type="AlphaFoldDB" id="A0ABD8ALJ9"/>
<dbReference type="InterPro" id="IPR035398">
    <property type="entry name" value="Bac_rhamnosid_C"/>
</dbReference>
<protein>
    <recommendedName>
        <fullName evidence="2">alpha-L-rhamnosidase</fullName>
        <ecNumber evidence="2">3.2.1.40</ecNumber>
    </recommendedName>
</protein>
<dbReference type="EMBL" id="CP145892">
    <property type="protein sequence ID" value="WWP18427.1"/>
    <property type="molecule type" value="Genomic_DNA"/>
</dbReference>
<dbReference type="EC" id="3.2.1.40" evidence="2"/>
<dbReference type="Pfam" id="PF05592">
    <property type="entry name" value="Bac_rhamnosid"/>
    <property type="match status" value="1"/>
</dbReference>
<dbReference type="RefSeq" id="WP_338706359.1">
    <property type="nucleotide sequence ID" value="NZ_CP145892.1"/>
</dbReference>
<evidence type="ECO:0000313" key="8">
    <source>
        <dbReference type="EMBL" id="WWP18427.1"/>
    </source>
</evidence>
<reference evidence="8 9" key="1">
    <citation type="submission" date="2024-02" db="EMBL/GenBank/DDBJ databases">
        <title>Complete sequences of two Paenibacillus sp. strains and one Lysinibacillus strain isolated from the environment on STAA medium highlight biotechnological potential.</title>
        <authorList>
            <person name="Attere S.A."/>
            <person name="Piche L.C."/>
            <person name="Intertaglia L."/>
            <person name="Lami R."/>
            <person name="Charette S.J."/>
            <person name="Vincent A.T."/>
        </authorList>
    </citation>
    <scope>NUCLEOTIDE SEQUENCE [LARGE SCALE GENOMIC DNA]</scope>
    <source>
        <strain evidence="8 9">Y5S-7</strain>
    </source>
</reference>
<keyword evidence="3 8" id="KW-0378">Hydrolase</keyword>
<dbReference type="PIRSF" id="PIRSF010631">
    <property type="entry name" value="A-rhamnsds"/>
    <property type="match status" value="1"/>
</dbReference>
<dbReference type="Proteomes" id="UP001364764">
    <property type="component" value="Chromosome"/>
</dbReference>
<feature type="domain" description="Alpha-L-rhamnosidase C-terminal" evidence="7">
    <location>
        <begin position="777"/>
        <end position="850"/>
    </location>
</feature>
<dbReference type="InterPro" id="IPR016007">
    <property type="entry name" value="Alpha_rhamnosid"/>
</dbReference>
<dbReference type="PANTHER" id="PTHR33307">
    <property type="entry name" value="ALPHA-RHAMNOSIDASE (EUROFUNG)"/>
    <property type="match status" value="1"/>
</dbReference>
<evidence type="ECO:0000259" key="5">
    <source>
        <dbReference type="Pfam" id="PF08531"/>
    </source>
</evidence>
<dbReference type="InterPro" id="IPR036116">
    <property type="entry name" value="FN3_sf"/>
</dbReference>
<evidence type="ECO:0000256" key="3">
    <source>
        <dbReference type="ARBA" id="ARBA00022801"/>
    </source>
</evidence>
<comment type="catalytic activity">
    <reaction evidence="1">
        <text>Hydrolysis of terminal non-reducing alpha-L-rhamnose residues in alpha-L-rhamnosides.</text>
        <dbReference type="EC" id="3.2.1.40"/>
    </reaction>
</comment>
<feature type="domain" description="Alpha-L-rhamnosidase concanavalin-like" evidence="4">
    <location>
        <begin position="320"/>
        <end position="419"/>
    </location>
</feature>
<dbReference type="Pfam" id="PF25788">
    <property type="entry name" value="Ig_Rha78A_N"/>
    <property type="match status" value="1"/>
</dbReference>
<accession>A0ABD8ALJ9</accession>
<evidence type="ECO:0000259" key="4">
    <source>
        <dbReference type="Pfam" id="PF05592"/>
    </source>
</evidence>
<dbReference type="GeneID" id="93477434"/>
<dbReference type="GO" id="GO:0030596">
    <property type="term" value="F:alpha-L-rhamnosidase activity"/>
    <property type="evidence" value="ECO:0007669"/>
    <property type="project" value="UniProtKB-EC"/>
</dbReference>
<name>A0ABD8ALJ9_PAEAM</name>
<dbReference type="Pfam" id="PF17389">
    <property type="entry name" value="Bac_rhamnosid6H"/>
    <property type="match status" value="1"/>
</dbReference>
<gene>
    <name evidence="8" type="ORF">V6668_18175</name>
</gene>
<dbReference type="Pfam" id="PF17390">
    <property type="entry name" value="Bac_rhamnosid_C"/>
    <property type="match status" value="1"/>
</dbReference>
<dbReference type="InterPro" id="IPR035396">
    <property type="entry name" value="Bac_rhamnosid6H"/>
</dbReference>
<evidence type="ECO:0000313" key="9">
    <source>
        <dbReference type="Proteomes" id="UP001364764"/>
    </source>
</evidence>
<sequence length="909" mass="102786">MFNVSHLRCEYRINPIGLDVKSPRLSWQLQSDRRNCMQSAYQIQLSLTEDFDGIAWDSGEISTDQSIHVELNHFQPSPQTRYYYRIQAWDDAGNDSGWSESAYFEMGLMDSHNKWQAEWITAQPSDDGDTSCPRMRKQFNVKQPVTSARIYVTALGLYELHMNNTRVGEDYFTPGWTSYRKRLQYQTYDVTHLLQDGQNTLGANLGDGWYRGYLGWNKEREIFGSTSALLLELHMKYEDGSEECILSNGEWTAAPSAIRMSDIYMGETYDAQMESDWSDSSQTNWSPVNVLDHPKDIIVAQENVPVTQVEQLQPIALLTTPQGDRVVDMGQNMVGWVRFSIQGEAGQTVELHHAEILDHEGNFYTDNLRAAKQCIRYTCKGDGVESFEPHFTFQGFRYVKLVGFPEHVRLDEFTGIVLHSNMEQTGQFSCSSPLVNQLHHNILWGQKGNFLDVPTDCPQRDERLGWTGDAQMFVRTSSYLMNTAPFFTKWLRDLEADQGEDGGIPFFVPDLRGSTSEGWGDTSHSSAAWGDAAVICPWTIYEMYGDARLLAEQYESMKQWIEYIHVQGDNPYLWNTGFHFGDWLGLDSKPDSYVGATDTDYVASAFYAYSVSLTQKAAEVLGKTDDAEYFKELHTNIVHAFRNEFVTPAGKIAVPTQTAHVLALQFDLLDATARTRAVDQLAKLVKEAGNHLTTGFVGTPYLNPVLSDAGLHDLAYTLLFQEDYPSWLYQVTQGATTVWEHWDGIKEDGSLWSADMNSFNHYAYGAIGEWLYRYVAGIRSDEHQPGFRMVHIEPQPGPGLDWVEASLETMYGHVASSWHRLADGKMDIRVHIPANTRGTVRLPGAGAQIVLEKGKPLDQLDQISGVQDIQNIGDDVEVTLGSGSYQFTYKDTDAKKDRDVQEATLTESV</sequence>
<dbReference type="InterPro" id="IPR013737">
    <property type="entry name" value="Bac_rhamnosid_N"/>
</dbReference>
<dbReference type="Gene3D" id="2.60.120.260">
    <property type="entry name" value="Galactose-binding domain-like"/>
    <property type="match status" value="2"/>
</dbReference>
<dbReference type="Gene3D" id="2.60.420.10">
    <property type="entry name" value="Maltose phosphorylase, domain 3"/>
    <property type="match status" value="1"/>
</dbReference>
<evidence type="ECO:0000259" key="7">
    <source>
        <dbReference type="Pfam" id="PF17390"/>
    </source>
</evidence>
<dbReference type="InterPro" id="IPR008902">
    <property type="entry name" value="Rhamnosid_concanavalin"/>
</dbReference>
<dbReference type="Gene3D" id="2.60.40.10">
    <property type="entry name" value="Immunoglobulins"/>
    <property type="match status" value="1"/>
</dbReference>
<proteinExistence type="predicted"/>
<dbReference type="SUPFAM" id="SSF48208">
    <property type="entry name" value="Six-hairpin glycosidases"/>
    <property type="match status" value="1"/>
</dbReference>